<dbReference type="Pfam" id="PF07927">
    <property type="entry name" value="HicA_toxin"/>
    <property type="match status" value="1"/>
</dbReference>
<gene>
    <name evidence="8" type="ORF">A2867_04945</name>
</gene>
<evidence type="ECO:0000256" key="7">
    <source>
        <dbReference type="ARBA" id="ARBA00023016"/>
    </source>
</evidence>
<evidence type="ECO:0000256" key="1">
    <source>
        <dbReference type="ARBA" id="ARBA00006620"/>
    </source>
</evidence>
<dbReference type="GO" id="GO:0016787">
    <property type="term" value="F:hydrolase activity"/>
    <property type="evidence" value="ECO:0007669"/>
    <property type="project" value="UniProtKB-KW"/>
</dbReference>
<dbReference type="Proteomes" id="UP000177555">
    <property type="component" value="Unassembled WGS sequence"/>
</dbReference>
<dbReference type="AlphaFoldDB" id="A0A1F5JIB4"/>
<keyword evidence="6" id="KW-0694">RNA-binding</keyword>
<dbReference type="EMBL" id="MFCP01000020">
    <property type="protein sequence ID" value="OGE28329.1"/>
    <property type="molecule type" value="Genomic_DNA"/>
</dbReference>
<evidence type="ECO:0000256" key="2">
    <source>
        <dbReference type="ARBA" id="ARBA00022649"/>
    </source>
</evidence>
<keyword evidence="2" id="KW-1277">Toxin-antitoxin system</keyword>
<comment type="caution">
    <text evidence="8">The sequence shown here is derived from an EMBL/GenBank/DDBJ whole genome shotgun (WGS) entry which is preliminary data.</text>
</comment>
<evidence type="ECO:0000256" key="5">
    <source>
        <dbReference type="ARBA" id="ARBA00022801"/>
    </source>
</evidence>
<evidence type="ECO:0000256" key="6">
    <source>
        <dbReference type="ARBA" id="ARBA00022884"/>
    </source>
</evidence>
<organism evidence="8 9">
    <name type="scientific">Candidatus Daviesbacteria bacterium RIFCSPHIGHO2_01_FULL_40_11</name>
    <dbReference type="NCBI Taxonomy" id="1797762"/>
    <lineage>
        <taxon>Bacteria</taxon>
        <taxon>Candidatus Daviesiibacteriota</taxon>
    </lineage>
</organism>
<reference evidence="8 9" key="1">
    <citation type="journal article" date="2016" name="Nat. Commun.">
        <title>Thousands of microbial genomes shed light on interconnected biogeochemical processes in an aquifer system.</title>
        <authorList>
            <person name="Anantharaman K."/>
            <person name="Brown C.T."/>
            <person name="Hug L.A."/>
            <person name="Sharon I."/>
            <person name="Castelle C.J."/>
            <person name="Probst A.J."/>
            <person name="Thomas B.C."/>
            <person name="Singh A."/>
            <person name="Wilkins M.J."/>
            <person name="Karaoz U."/>
            <person name="Brodie E.L."/>
            <person name="Williams K.H."/>
            <person name="Hubbard S.S."/>
            <person name="Banfield J.F."/>
        </authorList>
    </citation>
    <scope>NUCLEOTIDE SEQUENCE [LARGE SCALE GENOMIC DNA]</scope>
</reference>
<protein>
    <recommendedName>
        <fullName evidence="10">Type II toxin-antitoxin system HicA family toxin</fullName>
    </recommendedName>
</protein>
<accession>A0A1F5JIB4</accession>
<keyword evidence="3" id="KW-0540">Nuclease</keyword>
<dbReference type="SUPFAM" id="SSF54786">
    <property type="entry name" value="YcfA/nrd intein domain"/>
    <property type="match status" value="1"/>
</dbReference>
<keyword evidence="5" id="KW-0378">Hydrolase</keyword>
<evidence type="ECO:0000313" key="8">
    <source>
        <dbReference type="EMBL" id="OGE28329.1"/>
    </source>
</evidence>
<evidence type="ECO:0000313" key="9">
    <source>
        <dbReference type="Proteomes" id="UP000177555"/>
    </source>
</evidence>
<proteinExistence type="inferred from homology"/>
<evidence type="ECO:0000256" key="4">
    <source>
        <dbReference type="ARBA" id="ARBA00022759"/>
    </source>
</evidence>
<dbReference type="Gene3D" id="3.30.920.30">
    <property type="entry name" value="Hypothetical protein"/>
    <property type="match status" value="1"/>
</dbReference>
<dbReference type="GO" id="GO:0004519">
    <property type="term" value="F:endonuclease activity"/>
    <property type="evidence" value="ECO:0007669"/>
    <property type="project" value="UniProtKB-KW"/>
</dbReference>
<sequence>MPKIVPLNYKKLIQIFEKDGFQISRTKGDHISMTKPGVIRPLVIKTSPHNVAVTHIRTNLTTAGISRERYFALLEKVK</sequence>
<evidence type="ECO:0000256" key="3">
    <source>
        <dbReference type="ARBA" id="ARBA00022722"/>
    </source>
</evidence>
<keyword evidence="4" id="KW-0255">Endonuclease</keyword>
<comment type="similarity">
    <text evidence="1">Belongs to the HicA mRNA interferase family.</text>
</comment>
<dbReference type="InterPro" id="IPR012933">
    <property type="entry name" value="HicA_mRNA_interferase"/>
</dbReference>
<dbReference type="InterPro" id="IPR038570">
    <property type="entry name" value="HicA_sf"/>
</dbReference>
<evidence type="ECO:0008006" key="10">
    <source>
        <dbReference type="Google" id="ProtNLM"/>
    </source>
</evidence>
<name>A0A1F5JIB4_9BACT</name>
<keyword evidence="7" id="KW-0346">Stress response</keyword>
<dbReference type="GO" id="GO:0003729">
    <property type="term" value="F:mRNA binding"/>
    <property type="evidence" value="ECO:0007669"/>
    <property type="project" value="InterPro"/>
</dbReference>